<dbReference type="EMBL" id="PUHW01000220">
    <property type="protein sequence ID" value="KAG0687752.1"/>
    <property type="molecule type" value="Genomic_DNA"/>
</dbReference>
<evidence type="ECO:0000313" key="2">
    <source>
        <dbReference type="EMBL" id="KAG0687752.1"/>
    </source>
</evidence>
<organism evidence="2 3">
    <name type="scientific">Pichia californica</name>
    <dbReference type="NCBI Taxonomy" id="460514"/>
    <lineage>
        <taxon>Eukaryota</taxon>
        <taxon>Fungi</taxon>
        <taxon>Dikarya</taxon>
        <taxon>Ascomycota</taxon>
        <taxon>Saccharomycotina</taxon>
        <taxon>Pichiomycetes</taxon>
        <taxon>Pichiales</taxon>
        <taxon>Pichiaceae</taxon>
        <taxon>Pichia</taxon>
    </lineage>
</organism>
<evidence type="ECO:0000256" key="1">
    <source>
        <dbReference type="SAM" id="MobiDB-lite"/>
    </source>
</evidence>
<sequence length="188" mass="20429">MSNLKSNSEEMIRKHDTCLSREAAANDVLLNSSGVDQNTTYLTALPSMESNLEGNNEDEDVSKFTITWCRIALSGYSPASNGVAERLNLTIMNDVRSMLIDYGFQESSTDTLPSDDNLPTRKSDLIQDSHFLIASNDVDLSQPLPKRTKRTAAVASLDTTVPGSTTPSSSSPSSSKPISVQVQKKLKL</sequence>
<feature type="compositionally biased region" description="Low complexity" evidence="1">
    <location>
        <begin position="159"/>
        <end position="179"/>
    </location>
</feature>
<feature type="region of interest" description="Disordered" evidence="1">
    <location>
        <begin position="142"/>
        <end position="188"/>
    </location>
</feature>
<reference evidence="2" key="1">
    <citation type="submission" date="2020-11" db="EMBL/GenBank/DDBJ databases">
        <title>Kefir isolates.</title>
        <authorList>
            <person name="Marcisauskas S."/>
            <person name="Kim Y."/>
            <person name="Blasche S."/>
        </authorList>
    </citation>
    <scope>NUCLEOTIDE SEQUENCE</scope>
    <source>
        <strain evidence="2">Olga-1</strain>
    </source>
</reference>
<proteinExistence type="predicted"/>
<accession>A0A9P7BD75</accession>
<gene>
    <name evidence="2" type="ORF">C6P40_001921</name>
</gene>
<protein>
    <submittedName>
        <fullName evidence="2">Uncharacterized protein</fullName>
    </submittedName>
</protein>
<comment type="caution">
    <text evidence="2">The sequence shown here is derived from an EMBL/GenBank/DDBJ whole genome shotgun (WGS) entry which is preliminary data.</text>
</comment>
<evidence type="ECO:0000313" key="3">
    <source>
        <dbReference type="Proteomes" id="UP000697127"/>
    </source>
</evidence>
<dbReference type="AlphaFoldDB" id="A0A9P7BD75"/>
<dbReference type="OrthoDB" id="413361at2759"/>
<keyword evidence="3" id="KW-1185">Reference proteome</keyword>
<name>A0A9P7BD75_9ASCO</name>
<dbReference type="Proteomes" id="UP000697127">
    <property type="component" value="Unassembled WGS sequence"/>
</dbReference>